<dbReference type="Pfam" id="PF07103">
    <property type="entry name" value="DUF1365"/>
    <property type="match status" value="1"/>
</dbReference>
<evidence type="ECO:0000313" key="2">
    <source>
        <dbReference type="Proteomes" id="UP000245790"/>
    </source>
</evidence>
<keyword evidence="2" id="KW-1185">Reference proteome</keyword>
<dbReference type="PANTHER" id="PTHR33973">
    <property type="entry name" value="OS07G0153300 PROTEIN"/>
    <property type="match status" value="1"/>
</dbReference>
<comment type="caution">
    <text evidence="1">The sequence shown here is derived from an EMBL/GenBank/DDBJ whole genome shotgun (WGS) entry which is preliminary data.</text>
</comment>
<dbReference type="InterPro" id="IPR010775">
    <property type="entry name" value="DUF1365"/>
</dbReference>
<gene>
    <name evidence="1" type="ORF">C8D97_107184</name>
</gene>
<proteinExistence type="predicted"/>
<reference evidence="1 2" key="1">
    <citation type="submission" date="2018-05" db="EMBL/GenBank/DDBJ databases">
        <title>Genomic Encyclopedia of Type Strains, Phase IV (KMG-IV): sequencing the most valuable type-strain genomes for metagenomic binning, comparative biology and taxonomic classification.</title>
        <authorList>
            <person name="Goeker M."/>
        </authorList>
    </citation>
    <scope>NUCLEOTIDE SEQUENCE [LARGE SCALE GENOMIC DNA]</scope>
    <source>
        <strain evidence="1 2">DSM 25350</strain>
    </source>
</reference>
<sequence>MDWGLILKSFSSFCNGNVFHQRFVPKPHGFKYKMFMPLLDLDDIEQLHSFSKLLKVNKFWLYSFYPADYLKEVKPKSLTLKQKVIEVLKSKENFDVTSEQSVNVCLLAHWRCLGMLFNPLSQYYVYIDGKLSYLVSEVSNTPWNERHIYTRKLTENGALEKWSSDKSFHVSPFNNLDMAYQWHSQVSRSNLTFGLTLLRDTKTVFTASYNYSCLPFTSKQFNRGIRRQPFLSLHGLIGIYWQALKLIFKRIPFYSHPKYNK</sequence>
<dbReference type="EMBL" id="QGGU01000007">
    <property type="protein sequence ID" value="PWK50018.1"/>
    <property type="molecule type" value="Genomic_DNA"/>
</dbReference>
<dbReference type="PANTHER" id="PTHR33973:SF4">
    <property type="entry name" value="OS07G0153300 PROTEIN"/>
    <property type="match status" value="1"/>
</dbReference>
<evidence type="ECO:0000313" key="1">
    <source>
        <dbReference type="EMBL" id="PWK50018.1"/>
    </source>
</evidence>
<dbReference type="RefSeq" id="WP_170115216.1">
    <property type="nucleotide sequence ID" value="NZ_QGGU01000007.1"/>
</dbReference>
<accession>A0A316FM96</accession>
<dbReference type="AlphaFoldDB" id="A0A316FM96"/>
<name>A0A316FM96_9GAMM</name>
<organism evidence="1 2">
    <name type="scientific">Pleionea mediterranea</name>
    <dbReference type="NCBI Taxonomy" id="523701"/>
    <lineage>
        <taxon>Bacteria</taxon>
        <taxon>Pseudomonadati</taxon>
        <taxon>Pseudomonadota</taxon>
        <taxon>Gammaproteobacteria</taxon>
        <taxon>Oceanospirillales</taxon>
        <taxon>Pleioneaceae</taxon>
        <taxon>Pleionea</taxon>
    </lineage>
</organism>
<protein>
    <recommendedName>
        <fullName evidence="3">DUF1365 family protein</fullName>
    </recommendedName>
</protein>
<dbReference type="Proteomes" id="UP000245790">
    <property type="component" value="Unassembled WGS sequence"/>
</dbReference>
<evidence type="ECO:0008006" key="3">
    <source>
        <dbReference type="Google" id="ProtNLM"/>
    </source>
</evidence>